<evidence type="ECO:0000313" key="3">
    <source>
        <dbReference type="Proteomes" id="UP000683291"/>
    </source>
</evidence>
<dbReference type="AlphaFoldDB" id="A0A975JEX4"/>
<keyword evidence="3" id="KW-1185">Reference proteome</keyword>
<accession>A0A975JEX4</accession>
<name>A0A975JEX4_9RHOB</name>
<dbReference type="KEGG" id="sual:KDD17_04325"/>
<feature type="region of interest" description="Disordered" evidence="1">
    <location>
        <begin position="137"/>
        <end position="171"/>
    </location>
</feature>
<sequence length="269" mass="29811">MRRGDIQPVSVACHAHILAKTFFDQCAKLLRLQLVARCLHLRGRSGQGCLTAQITADGGQNQLRQRLEQGRAFDLHPVVGLPETANRLRNQIEILAARAGHQSARLHFGTSKQRRDGRAKCADAQAQHIAHHIIGKSKSVGDPRRHEQRQRRGAGMGQIAHAQRNPRRAKDKHLRETLVTVKSDCPMMLAAALVDRLVVHRVGIAPRKQLTKEFIGRNAPLHHDDPCGGVHLQPAPSDRIVQGLRAQCHGLRHFDSVGISDVNLRYAAP</sequence>
<evidence type="ECO:0000256" key="1">
    <source>
        <dbReference type="SAM" id="MobiDB-lite"/>
    </source>
</evidence>
<dbReference type="Proteomes" id="UP000683291">
    <property type="component" value="Chromosome 1"/>
</dbReference>
<protein>
    <submittedName>
        <fullName evidence="2">Uncharacterized protein</fullName>
    </submittedName>
</protein>
<gene>
    <name evidence="2" type="ORF">KDD17_04325</name>
</gene>
<proteinExistence type="predicted"/>
<evidence type="ECO:0000313" key="2">
    <source>
        <dbReference type="EMBL" id="QUJ77249.1"/>
    </source>
</evidence>
<reference evidence="2" key="1">
    <citation type="submission" date="2021-04" db="EMBL/GenBank/DDBJ databases">
        <title>Complete genome sequence for Sulfitobacter sp. strain JK7-1.</title>
        <authorList>
            <person name="Park S.-J."/>
        </authorList>
    </citation>
    <scope>NUCLEOTIDE SEQUENCE</scope>
    <source>
        <strain evidence="2">JK7-1</strain>
    </source>
</reference>
<dbReference type="EMBL" id="CP073581">
    <property type="protein sequence ID" value="QUJ77249.1"/>
    <property type="molecule type" value="Genomic_DNA"/>
</dbReference>
<organism evidence="2 3">
    <name type="scientific">Sulfitobacter albidus</name>
    <dbReference type="NCBI Taxonomy" id="2829501"/>
    <lineage>
        <taxon>Bacteria</taxon>
        <taxon>Pseudomonadati</taxon>
        <taxon>Pseudomonadota</taxon>
        <taxon>Alphaproteobacteria</taxon>
        <taxon>Rhodobacterales</taxon>
        <taxon>Roseobacteraceae</taxon>
        <taxon>Sulfitobacter</taxon>
    </lineage>
</organism>